<dbReference type="InterPro" id="IPR000577">
    <property type="entry name" value="Carb_kinase_FGGY"/>
</dbReference>
<dbReference type="InterPro" id="IPR050406">
    <property type="entry name" value="FGGY_Carb_Kinase"/>
</dbReference>
<evidence type="ECO:0000259" key="6">
    <source>
        <dbReference type="Pfam" id="PF02782"/>
    </source>
</evidence>
<dbReference type="InterPro" id="IPR018484">
    <property type="entry name" value="FGGY_N"/>
</dbReference>
<dbReference type="Gene3D" id="3.30.420.40">
    <property type="match status" value="2"/>
</dbReference>
<proteinExistence type="inferred from homology"/>
<dbReference type="InterPro" id="IPR018483">
    <property type="entry name" value="Carb_kinase_FGGY_CS"/>
</dbReference>
<accession>A0A7W7ZZT9</accession>
<protein>
    <submittedName>
        <fullName evidence="7">Xylulokinase</fullName>
        <ecNumber evidence="7">2.7.1.17</ecNumber>
    </submittedName>
</protein>
<dbReference type="InterPro" id="IPR018485">
    <property type="entry name" value="FGGY_C"/>
</dbReference>
<gene>
    <name evidence="7" type="ORF">HNR40_002248</name>
</gene>
<dbReference type="RefSeq" id="WP_184960340.1">
    <property type="nucleotide sequence ID" value="NZ_JACHIN010000002.1"/>
</dbReference>
<dbReference type="Proteomes" id="UP000568380">
    <property type="component" value="Unassembled WGS sequence"/>
</dbReference>
<dbReference type="EMBL" id="JACHIN010000002">
    <property type="protein sequence ID" value="MBB5076784.1"/>
    <property type="molecule type" value="Genomic_DNA"/>
</dbReference>
<dbReference type="AlphaFoldDB" id="A0A7W7ZZT9"/>
<evidence type="ECO:0000256" key="1">
    <source>
        <dbReference type="ARBA" id="ARBA00009156"/>
    </source>
</evidence>
<reference evidence="7 8" key="1">
    <citation type="submission" date="2020-08" db="EMBL/GenBank/DDBJ databases">
        <title>Genomic Encyclopedia of Type Strains, Phase IV (KMG-IV): sequencing the most valuable type-strain genomes for metagenomic binning, comparative biology and taxonomic classification.</title>
        <authorList>
            <person name="Goeker M."/>
        </authorList>
    </citation>
    <scope>NUCLEOTIDE SEQUENCE [LARGE SCALE GENOMIC DNA]</scope>
    <source>
        <strain evidence="7 8">DSM 45385</strain>
    </source>
</reference>
<comment type="caution">
    <text evidence="7">The sequence shown here is derived from an EMBL/GenBank/DDBJ whole genome shotgun (WGS) entry which is preliminary data.</text>
</comment>
<sequence length="483" mass="49282">MAAICVDAGTTVIKAVGYTADGTESTVARRSVAVSRPAPGHAEQDMDAVWTAVAAAVAEVVAELGPVDFLALTAQGDGCWPVGPDGAPTGPAILWNDARAAGIVGEWNRTGVSERAFRINGSAPASGLPSAILAWLSAHDPDRLARSSSVLNCGGWLFAKLTGHLATDYSAFTDLLAGRYSAELLTLFGVEQAGRLLPELRLTDRAEPLARAAAEQVGLPEGTPVVLAPYDIAATALGAGAVADGQACAILGTTLCTEIVVDRPSLSGEPVGITVALGSSYLRAMPTFAGTEVIHWACRLLGLSGPAELADLAARGTPGADGLAFLPYLSPAGERSPFVDPQARGSFLGLSLEHGREHVARAVLEGLALVIADCLAAAGGSPHELRVCGGGAASALWVRLIADVTGLPVLRSADAEAGARGAFLVGLVATGAAPSTAEAATQHVRPGRPVHPSGSIMKFQDFLALREAASATWPLLAELRGRT</sequence>
<dbReference type="PROSITE" id="PS00445">
    <property type="entry name" value="FGGY_KINASES_2"/>
    <property type="match status" value="1"/>
</dbReference>
<evidence type="ECO:0000313" key="7">
    <source>
        <dbReference type="EMBL" id="MBB5076784.1"/>
    </source>
</evidence>
<keyword evidence="3 4" id="KW-0418">Kinase</keyword>
<evidence type="ECO:0000256" key="4">
    <source>
        <dbReference type="RuleBase" id="RU003733"/>
    </source>
</evidence>
<keyword evidence="2 4" id="KW-0808">Transferase</keyword>
<dbReference type="Pfam" id="PF02782">
    <property type="entry name" value="FGGY_C"/>
    <property type="match status" value="1"/>
</dbReference>
<evidence type="ECO:0000256" key="2">
    <source>
        <dbReference type="ARBA" id="ARBA00022679"/>
    </source>
</evidence>
<organism evidence="7 8">
    <name type="scientific">Nonomuraea endophytica</name>
    <dbReference type="NCBI Taxonomy" id="714136"/>
    <lineage>
        <taxon>Bacteria</taxon>
        <taxon>Bacillati</taxon>
        <taxon>Actinomycetota</taxon>
        <taxon>Actinomycetes</taxon>
        <taxon>Streptosporangiales</taxon>
        <taxon>Streptosporangiaceae</taxon>
        <taxon>Nonomuraea</taxon>
    </lineage>
</organism>
<comment type="similarity">
    <text evidence="1 4">Belongs to the FGGY kinase family.</text>
</comment>
<evidence type="ECO:0000313" key="8">
    <source>
        <dbReference type="Proteomes" id="UP000568380"/>
    </source>
</evidence>
<feature type="domain" description="Carbohydrate kinase FGGY N-terminal" evidence="5">
    <location>
        <begin position="4"/>
        <end position="238"/>
    </location>
</feature>
<evidence type="ECO:0000256" key="3">
    <source>
        <dbReference type="ARBA" id="ARBA00022777"/>
    </source>
</evidence>
<dbReference type="InterPro" id="IPR043129">
    <property type="entry name" value="ATPase_NBD"/>
</dbReference>
<dbReference type="PIRSF" id="PIRSF000538">
    <property type="entry name" value="GlpK"/>
    <property type="match status" value="1"/>
</dbReference>
<name>A0A7W7ZZT9_9ACTN</name>
<feature type="domain" description="Carbohydrate kinase FGGY C-terminal" evidence="6">
    <location>
        <begin position="249"/>
        <end position="429"/>
    </location>
</feature>
<keyword evidence="8" id="KW-1185">Reference proteome</keyword>
<evidence type="ECO:0000259" key="5">
    <source>
        <dbReference type="Pfam" id="PF00370"/>
    </source>
</evidence>
<dbReference type="PANTHER" id="PTHR43095">
    <property type="entry name" value="SUGAR KINASE"/>
    <property type="match status" value="1"/>
</dbReference>
<dbReference type="Pfam" id="PF00370">
    <property type="entry name" value="FGGY_N"/>
    <property type="match status" value="1"/>
</dbReference>
<dbReference type="GO" id="GO:0004856">
    <property type="term" value="F:D-xylulokinase activity"/>
    <property type="evidence" value="ECO:0007669"/>
    <property type="project" value="UniProtKB-EC"/>
</dbReference>
<dbReference type="EC" id="2.7.1.17" evidence="7"/>
<dbReference type="SUPFAM" id="SSF53067">
    <property type="entry name" value="Actin-like ATPase domain"/>
    <property type="match status" value="2"/>
</dbReference>
<dbReference type="PANTHER" id="PTHR43095:SF3">
    <property type="entry name" value="L-XYLULOSE_3-KETO-L-GULONATE KINASE"/>
    <property type="match status" value="1"/>
</dbReference>